<evidence type="ECO:0000313" key="7">
    <source>
        <dbReference type="EMBL" id="MBP1923031.1"/>
    </source>
</evidence>
<evidence type="ECO:0000259" key="6">
    <source>
        <dbReference type="Pfam" id="PF08328"/>
    </source>
</evidence>
<dbReference type="Gene3D" id="1.10.40.30">
    <property type="entry name" value="Fumarase/aspartase (C-terminal domain)"/>
    <property type="match status" value="1"/>
</dbReference>
<dbReference type="AlphaFoldDB" id="A0A8T4GHZ1"/>
<dbReference type="Pfam" id="PF00206">
    <property type="entry name" value="Lyase_1"/>
    <property type="match status" value="1"/>
</dbReference>
<organism evidence="7 8">
    <name type="scientific">Halorubrum alkaliphilum</name>
    <dbReference type="NCBI Taxonomy" id="261290"/>
    <lineage>
        <taxon>Archaea</taxon>
        <taxon>Methanobacteriati</taxon>
        <taxon>Methanobacteriota</taxon>
        <taxon>Stenosarchaea group</taxon>
        <taxon>Halobacteria</taxon>
        <taxon>Halobacteriales</taxon>
        <taxon>Haloferacaceae</taxon>
        <taxon>Halorubrum</taxon>
    </lineage>
</organism>
<proteinExistence type="predicted"/>
<dbReference type="InterPro" id="IPR020557">
    <property type="entry name" value="Fumarate_lyase_CS"/>
</dbReference>
<gene>
    <name evidence="7" type="ORF">J2751_002068</name>
</gene>
<dbReference type="OrthoDB" id="7033at2157"/>
<evidence type="ECO:0000256" key="4">
    <source>
        <dbReference type="SAM" id="MobiDB-lite"/>
    </source>
</evidence>
<evidence type="ECO:0000256" key="1">
    <source>
        <dbReference type="ARBA" id="ARBA00004706"/>
    </source>
</evidence>
<name>A0A8T4GHZ1_9EURY</name>
<dbReference type="InterPro" id="IPR000362">
    <property type="entry name" value="Fumarate_lyase_fam"/>
</dbReference>
<keyword evidence="3" id="KW-0658">Purine biosynthesis</keyword>
<dbReference type="PANTHER" id="PTHR43411">
    <property type="entry name" value="ADENYLOSUCCINATE LYASE"/>
    <property type="match status" value="1"/>
</dbReference>
<dbReference type="PRINTS" id="PR00149">
    <property type="entry name" value="FUMRATELYASE"/>
</dbReference>
<dbReference type="EC" id="4.3.2.2" evidence="7"/>
<dbReference type="Gene3D" id="1.20.200.10">
    <property type="entry name" value="Fumarase/aspartase (Central domain)"/>
    <property type="match status" value="1"/>
</dbReference>
<dbReference type="PROSITE" id="PS00163">
    <property type="entry name" value="FUMARATE_LYASES"/>
    <property type="match status" value="1"/>
</dbReference>
<reference evidence="7" key="1">
    <citation type="submission" date="2021-03" db="EMBL/GenBank/DDBJ databases">
        <title>Genomic Encyclopedia of Type Strains, Phase IV (KMG-IV): sequencing the most valuable type-strain genomes for metagenomic binning, comparative biology and taxonomic classification.</title>
        <authorList>
            <person name="Goeker M."/>
        </authorList>
    </citation>
    <scope>NUCLEOTIDE SEQUENCE</scope>
    <source>
        <strain evidence="7">DSM 23564</strain>
    </source>
</reference>
<dbReference type="InterPro" id="IPR024083">
    <property type="entry name" value="Fumarase/histidase_N"/>
</dbReference>
<dbReference type="GO" id="GO:0004018">
    <property type="term" value="F:N6-(1,2-dicarboxyethyl)AMP AMP-lyase (fumarate-forming) activity"/>
    <property type="evidence" value="ECO:0007669"/>
    <property type="project" value="InterPro"/>
</dbReference>
<feature type="region of interest" description="Disordered" evidence="4">
    <location>
        <begin position="136"/>
        <end position="158"/>
    </location>
</feature>
<sequence>MTDAADPTDAEPADGGTIPGLSRDDPLAAVSPIDGRYAGRTASLSPYASEAALMRARTRVEVEYLIQLAALEATPIDLDTHAVAALRDLYGSFSGDDARLIKRLETEGAAGYAATNHDVKAVEYFLRVRLTEIAEGSEGGEGSADDDAGGADGGGGADPIAPIDDAEMLFPWIHFGLTSEDVNNLAQRLLIVPAVSEVLVPAVREVRDALVELAHEHRDTPMLARTHGQPATPTTFGKEMAVYAARLGRALGRVEAATDDLSGKLAGASGTYAAHVAAYPEVDWEGVSRSVVEGLGLDHQPLATQVNPCDDLAALFDALRGVNNVLLDLDVDAWLYVSDRYLGQRAVEGETGSSTMPHKVNPIDFENSEGNLSKANSDLTFLADYVTTSRLQRDLSDSTVKRNVGAAFAHCLIGYSKTTDGLSTVVPNEVVMREELEATPEIIGEAVQTILRREGDTAAYERVKELSRGSRVTLEDFRALFDDLDIDPAVREELRALTPAGYTGIAAALADGVAVDGADGAESEATGSDE</sequence>
<comment type="caution">
    <text evidence="7">The sequence shown here is derived from an EMBL/GenBank/DDBJ whole genome shotgun (WGS) entry which is preliminary data.</text>
</comment>
<evidence type="ECO:0000256" key="2">
    <source>
        <dbReference type="ARBA" id="ARBA00004734"/>
    </source>
</evidence>
<dbReference type="EMBL" id="JAGGKQ010000015">
    <property type="protein sequence ID" value="MBP1923031.1"/>
    <property type="molecule type" value="Genomic_DNA"/>
</dbReference>
<dbReference type="Pfam" id="PF08328">
    <property type="entry name" value="ASL_C"/>
    <property type="match status" value="1"/>
</dbReference>
<evidence type="ECO:0000313" key="8">
    <source>
        <dbReference type="Proteomes" id="UP000823588"/>
    </source>
</evidence>
<evidence type="ECO:0000259" key="5">
    <source>
        <dbReference type="Pfam" id="PF00206"/>
    </source>
</evidence>
<feature type="region of interest" description="Disordered" evidence="4">
    <location>
        <begin position="1"/>
        <end position="26"/>
    </location>
</feature>
<feature type="compositionally biased region" description="Acidic residues" evidence="4">
    <location>
        <begin position="1"/>
        <end position="12"/>
    </location>
</feature>
<dbReference type="InterPro" id="IPR047136">
    <property type="entry name" value="PurB_bact"/>
</dbReference>
<dbReference type="InterPro" id="IPR008948">
    <property type="entry name" value="L-Aspartase-like"/>
</dbReference>
<comment type="pathway">
    <text evidence="2">Purine metabolism; AMP biosynthesis via de novo pathway; AMP from IMP: step 2/2.</text>
</comment>
<comment type="pathway">
    <text evidence="1">Purine metabolism; IMP biosynthesis via de novo pathway; 5-amino-1-(5-phospho-D-ribosyl)imidazole-4-carboxamide from 5-amino-1-(5-phospho-D-ribosyl)imidazole-4-carboxylate: step 2/2.</text>
</comment>
<dbReference type="Gene3D" id="1.10.275.10">
    <property type="entry name" value="Fumarase/aspartase (N-terminal domain)"/>
    <property type="match status" value="1"/>
</dbReference>
<dbReference type="SUPFAM" id="SSF48557">
    <property type="entry name" value="L-aspartase-like"/>
    <property type="match status" value="1"/>
</dbReference>
<dbReference type="Proteomes" id="UP000823588">
    <property type="component" value="Unassembled WGS sequence"/>
</dbReference>
<dbReference type="PANTHER" id="PTHR43411:SF1">
    <property type="entry name" value="ADENYLOSUCCINATE LYASE"/>
    <property type="match status" value="1"/>
</dbReference>
<dbReference type="InterPro" id="IPR013539">
    <property type="entry name" value="PurB_C"/>
</dbReference>
<dbReference type="InterPro" id="IPR022761">
    <property type="entry name" value="Fumarate_lyase_N"/>
</dbReference>
<feature type="domain" description="Adenylosuccinate lyase PurB C-terminal" evidence="6">
    <location>
        <begin position="389"/>
        <end position="503"/>
    </location>
</feature>
<dbReference type="RefSeq" id="WP_209485728.1">
    <property type="nucleotide sequence ID" value="NZ_JAGGKQ010000015.1"/>
</dbReference>
<keyword evidence="8" id="KW-1185">Reference proteome</keyword>
<protein>
    <submittedName>
        <fullName evidence="7">Adenylosuccinate lyase</fullName>
        <ecNumber evidence="7">4.3.2.2</ecNumber>
    </submittedName>
</protein>
<dbReference type="GO" id="GO:0006188">
    <property type="term" value="P:IMP biosynthetic process"/>
    <property type="evidence" value="ECO:0007669"/>
    <property type="project" value="InterPro"/>
</dbReference>
<accession>A0A8T4GHZ1</accession>
<keyword evidence="7" id="KW-0456">Lyase</keyword>
<feature type="domain" description="Fumarate lyase N-terminal" evidence="5">
    <location>
        <begin position="172"/>
        <end position="372"/>
    </location>
</feature>
<evidence type="ECO:0000256" key="3">
    <source>
        <dbReference type="ARBA" id="ARBA00022755"/>
    </source>
</evidence>
<dbReference type="NCBIfam" id="NF006764">
    <property type="entry name" value="PRK09285.1"/>
    <property type="match status" value="1"/>
</dbReference>